<proteinExistence type="evidence at transcript level"/>
<organism evidence="1">
    <name type="scientific">Scytodes thoracica</name>
    <name type="common">Spitting spider</name>
    <name type="synonym">Aranea thoracica</name>
    <dbReference type="NCBI Taxonomy" id="1112478"/>
    <lineage>
        <taxon>Eukaryota</taxon>
        <taxon>Metazoa</taxon>
        <taxon>Ecdysozoa</taxon>
        <taxon>Arthropoda</taxon>
        <taxon>Chelicerata</taxon>
        <taxon>Arachnida</taxon>
        <taxon>Araneae</taxon>
        <taxon>Araneomorphae</taxon>
        <taxon>Haplogynae</taxon>
        <taxon>Scytodoidea</taxon>
        <taxon>Scytodidae</taxon>
        <taxon>Scytodes</taxon>
    </lineage>
</organism>
<dbReference type="EMBL" id="KF860680">
    <property type="protein sequence ID" value="AIW62599.1"/>
    <property type="molecule type" value="mRNA"/>
</dbReference>
<reference evidence="1" key="1">
    <citation type="submission" date="2013-11" db="EMBL/GenBank/DDBJ databases">
        <authorList>
            <person name="Thropp P.A."/>
            <person name="Correa S.M."/>
            <person name="Garb J.E."/>
            <person name="Binford G.J."/>
        </authorList>
    </citation>
    <scope>NUCLEOTIDE SEQUENCE</scope>
    <source>
        <tissue evidence="1">Venom gland</tissue>
    </source>
</reference>
<name>A0A0A0V6Q9_SCYTH</name>
<sequence length="43" mass="5272">MMHIIHDIFMLQKEKKIKQDSISKSELGKQILYIYPRHKYLIL</sequence>
<accession>A0A0A0V6Q9</accession>
<reference evidence="1" key="2">
    <citation type="journal article" date="2014" name="J. Proteome Res.">
        <title>Spit and venom from scytodes spiders: a diverse and distinct cocktail.</title>
        <authorList>
            <person name="Zobel-Thropp P.A."/>
            <person name="Correa S.M."/>
            <person name="Garb J.E."/>
            <person name="Binford G.J."/>
        </authorList>
    </citation>
    <scope>NUCLEOTIDE SEQUENCE</scope>
    <source>
        <tissue evidence="1">Venom gland</tissue>
    </source>
</reference>
<dbReference type="AlphaFoldDB" id="A0A0A0V6Q9"/>
<evidence type="ECO:0000313" key="1">
    <source>
        <dbReference type="EMBL" id="AIW62599.1"/>
    </source>
</evidence>
<protein>
    <submittedName>
        <fullName evidence="1">Uncharacterized protein</fullName>
    </submittedName>
</protein>